<protein>
    <recommendedName>
        <fullName evidence="1">YCII-related domain-containing protein</fullName>
    </recommendedName>
</protein>
<dbReference type="SUPFAM" id="SSF54909">
    <property type="entry name" value="Dimeric alpha+beta barrel"/>
    <property type="match status" value="1"/>
</dbReference>
<feature type="domain" description="YCII-related" evidence="1">
    <location>
        <begin position="8"/>
        <end position="92"/>
    </location>
</feature>
<dbReference type="Pfam" id="PF03795">
    <property type="entry name" value="YCII"/>
    <property type="match status" value="1"/>
</dbReference>
<name>A0A642UC35_9ASCO</name>
<evidence type="ECO:0000313" key="2">
    <source>
        <dbReference type="EMBL" id="KAA8896532.1"/>
    </source>
</evidence>
<accession>A0A642UC35</accession>
<evidence type="ECO:0000259" key="1">
    <source>
        <dbReference type="Pfam" id="PF03795"/>
    </source>
</evidence>
<reference evidence="2" key="1">
    <citation type="journal article" date="2019" name="G3 (Bethesda)">
        <title>Genome Assemblies of Two Rare Opportunistic Yeast Pathogens: Diutina rugosa (syn. Candida rugosa) and Trichomonascus ciferrii (syn. Candida ciferrii).</title>
        <authorList>
            <person name="Mixao V."/>
            <person name="Saus E."/>
            <person name="Hansen A.P."/>
            <person name="Lass-Florl C."/>
            <person name="Gabaldon T."/>
        </authorList>
    </citation>
    <scope>NUCLEOTIDE SEQUENCE</scope>
    <source>
        <strain evidence="2">CBS 4856</strain>
    </source>
</reference>
<dbReference type="Proteomes" id="UP000761534">
    <property type="component" value="Unassembled WGS sequence"/>
</dbReference>
<keyword evidence="3" id="KW-1185">Reference proteome</keyword>
<sequence length="149" mass="16597">MPLPFKEYLVIVQDKPNSFDKRMEVRDQHLGNVKSVVKAQGPGNGPMTSGGGIAHDKDQNLCGSMLTIEAESKEKVIEILKQDVYYTSGVWDVDNAQIFAVIFSKSTVVQKLIGPKWRFSRNSNGKLNLAEVLLVNFLQHSSRSIYTIG</sequence>
<dbReference type="OrthoDB" id="5519740at2759"/>
<dbReference type="PANTHER" id="PTHR33606:SF3">
    <property type="entry name" value="PROTEIN YCII"/>
    <property type="match status" value="1"/>
</dbReference>
<organism evidence="2 3">
    <name type="scientific">Trichomonascus ciferrii</name>
    <dbReference type="NCBI Taxonomy" id="44093"/>
    <lineage>
        <taxon>Eukaryota</taxon>
        <taxon>Fungi</taxon>
        <taxon>Dikarya</taxon>
        <taxon>Ascomycota</taxon>
        <taxon>Saccharomycotina</taxon>
        <taxon>Dipodascomycetes</taxon>
        <taxon>Dipodascales</taxon>
        <taxon>Trichomonascaceae</taxon>
        <taxon>Trichomonascus</taxon>
        <taxon>Trichomonascus ciferrii complex</taxon>
    </lineage>
</organism>
<evidence type="ECO:0000313" key="3">
    <source>
        <dbReference type="Proteomes" id="UP000761534"/>
    </source>
</evidence>
<dbReference type="EMBL" id="SWFS01000578">
    <property type="protein sequence ID" value="KAA8896532.1"/>
    <property type="molecule type" value="Genomic_DNA"/>
</dbReference>
<dbReference type="VEuPathDB" id="FungiDB:TRICI_006875"/>
<gene>
    <name evidence="2" type="ORF">TRICI_006875</name>
</gene>
<proteinExistence type="predicted"/>
<dbReference type="PANTHER" id="PTHR33606">
    <property type="entry name" value="PROTEIN YCII"/>
    <property type="match status" value="1"/>
</dbReference>
<dbReference type="InterPro" id="IPR005545">
    <property type="entry name" value="YCII"/>
</dbReference>
<dbReference type="InterPro" id="IPR051807">
    <property type="entry name" value="Sec-metab_biosynth-assoc"/>
</dbReference>
<comment type="caution">
    <text evidence="2">The sequence shown here is derived from an EMBL/GenBank/DDBJ whole genome shotgun (WGS) entry which is preliminary data.</text>
</comment>
<dbReference type="Gene3D" id="3.30.70.1060">
    <property type="entry name" value="Dimeric alpha+beta barrel"/>
    <property type="match status" value="1"/>
</dbReference>
<dbReference type="AlphaFoldDB" id="A0A642UC35"/>
<dbReference type="InterPro" id="IPR011008">
    <property type="entry name" value="Dimeric_a/b-barrel"/>
</dbReference>